<feature type="compositionally biased region" description="Polar residues" evidence="1">
    <location>
        <begin position="32"/>
        <end position="44"/>
    </location>
</feature>
<organism evidence="3 4">
    <name type="scientific">Hypsibius exemplaris</name>
    <name type="common">Freshwater tardigrade</name>
    <dbReference type="NCBI Taxonomy" id="2072580"/>
    <lineage>
        <taxon>Eukaryota</taxon>
        <taxon>Metazoa</taxon>
        <taxon>Ecdysozoa</taxon>
        <taxon>Tardigrada</taxon>
        <taxon>Eutardigrada</taxon>
        <taxon>Parachela</taxon>
        <taxon>Hypsibioidea</taxon>
        <taxon>Hypsibiidae</taxon>
        <taxon>Hypsibius</taxon>
    </lineage>
</organism>
<evidence type="ECO:0000256" key="1">
    <source>
        <dbReference type="SAM" id="MobiDB-lite"/>
    </source>
</evidence>
<proteinExistence type="predicted"/>
<feature type="transmembrane region" description="Helical" evidence="2">
    <location>
        <begin position="102"/>
        <end position="119"/>
    </location>
</feature>
<dbReference type="OrthoDB" id="10067275at2759"/>
<evidence type="ECO:0000313" key="3">
    <source>
        <dbReference type="EMBL" id="OQV24490.1"/>
    </source>
</evidence>
<keyword evidence="2" id="KW-0472">Membrane</keyword>
<gene>
    <name evidence="3" type="ORF">BV898_01552</name>
</gene>
<keyword evidence="2" id="KW-0812">Transmembrane</keyword>
<keyword evidence="2" id="KW-1133">Transmembrane helix</keyword>
<dbReference type="AlphaFoldDB" id="A0A1W0XAQ7"/>
<dbReference type="Proteomes" id="UP000192578">
    <property type="component" value="Unassembled WGS sequence"/>
</dbReference>
<reference evidence="4" key="1">
    <citation type="submission" date="2017-01" db="EMBL/GenBank/DDBJ databases">
        <title>Comparative genomics of anhydrobiosis in the tardigrade Hypsibius dujardini.</title>
        <authorList>
            <person name="Yoshida Y."/>
            <person name="Koutsovoulos G."/>
            <person name="Laetsch D."/>
            <person name="Stevens L."/>
            <person name="Kumar S."/>
            <person name="Horikawa D."/>
            <person name="Ishino K."/>
            <person name="Komine S."/>
            <person name="Tomita M."/>
            <person name="Blaxter M."/>
            <person name="Arakawa K."/>
        </authorList>
    </citation>
    <scope>NUCLEOTIDE SEQUENCE [LARGE SCALE GENOMIC DNA]</scope>
    <source>
        <strain evidence="4">Z151</strain>
    </source>
</reference>
<accession>A0A1W0XAQ7</accession>
<feature type="region of interest" description="Disordered" evidence="1">
    <location>
        <begin position="1"/>
        <end position="68"/>
    </location>
</feature>
<keyword evidence="4" id="KW-1185">Reference proteome</keyword>
<sequence>MDAPPTYDEAIAGKVPGGPGVKPNTGGGPGYSQYNPPMDSSQGVHSFGPPPPPINGYQNASPYPNPYPNPQMVTVTMVPTTTRTVTVIEKHSDVNHCLHCCITLLFWPWIFVWIFLCLVSE</sequence>
<evidence type="ECO:0000313" key="4">
    <source>
        <dbReference type="Proteomes" id="UP000192578"/>
    </source>
</evidence>
<feature type="compositionally biased region" description="Gly residues" evidence="1">
    <location>
        <begin position="15"/>
        <end position="30"/>
    </location>
</feature>
<evidence type="ECO:0000256" key="2">
    <source>
        <dbReference type="SAM" id="Phobius"/>
    </source>
</evidence>
<protein>
    <submittedName>
        <fullName evidence="3">Uncharacterized protein</fullName>
    </submittedName>
</protein>
<comment type="caution">
    <text evidence="3">The sequence shown here is derived from an EMBL/GenBank/DDBJ whole genome shotgun (WGS) entry which is preliminary data.</text>
</comment>
<dbReference type="EMBL" id="MTYJ01000006">
    <property type="protein sequence ID" value="OQV24490.1"/>
    <property type="molecule type" value="Genomic_DNA"/>
</dbReference>
<name>A0A1W0XAQ7_HYPEX</name>